<dbReference type="InterPro" id="IPR011004">
    <property type="entry name" value="Trimer_LpxA-like_sf"/>
</dbReference>
<name>B3T5S2_9ZZZZ</name>
<dbReference type="InterPro" id="IPR050179">
    <property type="entry name" value="Trans_hexapeptide_repeat"/>
</dbReference>
<dbReference type="PANTHER" id="PTHR43300:SF7">
    <property type="entry name" value="UDP-N-ACETYLBACILLOSAMINE N-ACETYLTRANSFERASE"/>
    <property type="match status" value="1"/>
</dbReference>
<evidence type="ECO:0000313" key="1">
    <source>
        <dbReference type="EMBL" id="ABZ07931.1"/>
    </source>
</evidence>
<dbReference type="Pfam" id="PF00132">
    <property type="entry name" value="Hexapep"/>
    <property type="match status" value="1"/>
</dbReference>
<dbReference type="InterPro" id="IPR001451">
    <property type="entry name" value="Hexapep"/>
</dbReference>
<proteinExistence type="predicted"/>
<dbReference type="GO" id="GO:0016740">
    <property type="term" value="F:transferase activity"/>
    <property type="evidence" value="ECO:0007669"/>
    <property type="project" value="UniProtKB-KW"/>
</dbReference>
<organism evidence="1">
    <name type="scientific">uncultured marine microorganism HF4000_ANIW141K23</name>
    <dbReference type="NCBI Taxonomy" id="455538"/>
    <lineage>
        <taxon>unclassified sequences</taxon>
        <taxon>environmental samples</taxon>
    </lineage>
</organism>
<dbReference type="AlphaFoldDB" id="B3T5S2"/>
<gene>
    <name evidence="1" type="ORF">ALOHA_HF4000ANIW141K23ctg1g41</name>
</gene>
<dbReference type="PANTHER" id="PTHR43300">
    <property type="entry name" value="ACETYLTRANSFERASE"/>
    <property type="match status" value="1"/>
</dbReference>
<dbReference type="InterPro" id="IPR020019">
    <property type="entry name" value="AcTrfase_PglD-like"/>
</dbReference>
<dbReference type="Gene3D" id="2.160.10.10">
    <property type="entry name" value="Hexapeptide repeat proteins"/>
    <property type="match status" value="1"/>
</dbReference>
<reference evidence="1" key="1">
    <citation type="journal article" date="2008" name="ISME J.">
        <title>Genomic patterns of recombination, clonal divergence and environment in marine microbial populations.</title>
        <authorList>
            <person name="Konstantinidis K.T."/>
            <person name="Delong E.F."/>
        </authorList>
    </citation>
    <scope>NUCLEOTIDE SEQUENCE</scope>
</reference>
<dbReference type="EMBL" id="EU016612">
    <property type="protein sequence ID" value="ABZ07931.1"/>
    <property type="molecule type" value="Genomic_DNA"/>
</dbReference>
<accession>B3T5S2</accession>
<dbReference type="CDD" id="cd03360">
    <property type="entry name" value="LbH_AT_putative"/>
    <property type="match status" value="1"/>
</dbReference>
<dbReference type="SUPFAM" id="SSF51161">
    <property type="entry name" value="Trimeric LpxA-like enzymes"/>
    <property type="match status" value="1"/>
</dbReference>
<protein>
    <submittedName>
        <fullName evidence="1">Putative bacterial transferase hexapeptide (Three repeats)</fullName>
    </submittedName>
</protein>
<keyword evidence="1" id="KW-0808">Transferase</keyword>
<dbReference type="Pfam" id="PF14602">
    <property type="entry name" value="Hexapep_2"/>
    <property type="match status" value="1"/>
</dbReference>
<dbReference type="NCBIfam" id="TIGR03570">
    <property type="entry name" value="NeuD_NnaD"/>
    <property type="match status" value="1"/>
</dbReference>
<sequence length="223" mass="25002">MKQMKKVVIFGTGELAQRIFFYLKDSDDQVTAFCANKSKIDKEELLGLPVIAFENIKETFPPTEFSMFIALAYSEMNKKRTKFFNEAKNKDYELYSFIHPSTKIWDEFEMGENCFILANNVIQPFVKIGNNVLIGSNNLISHNTTIGDNCFITSNVTMGGHITMGKNCFVGLSATINQRIKIGDECIIGAGTIITKDINDKEVYAENSSKKLPQSSEHIGAII</sequence>